<protein>
    <submittedName>
        <fullName evidence="5">Ribosomal-protein-alanine N-acetyltransferase</fullName>
        <ecNumber evidence="5">2.3.1.267</ecNumber>
    </submittedName>
</protein>
<evidence type="ECO:0000259" key="4">
    <source>
        <dbReference type="PROSITE" id="PS51186"/>
    </source>
</evidence>
<dbReference type="SUPFAM" id="SSF55729">
    <property type="entry name" value="Acyl-CoA N-acyltransferases (Nat)"/>
    <property type="match status" value="1"/>
</dbReference>
<reference evidence="5 6" key="1">
    <citation type="submission" date="2024-06" db="EMBL/GenBank/DDBJ databases">
        <title>Sorghum-associated microbial communities from plants grown in Nebraska, USA.</title>
        <authorList>
            <person name="Schachtman D."/>
        </authorList>
    </citation>
    <scope>NUCLEOTIDE SEQUENCE [LARGE SCALE GENOMIC DNA]</scope>
    <source>
        <strain evidence="5 6">1288</strain>
    </source>
</reference>
<comment type="caution">
    <text evidence="5">The sequence shown here is derived from an EMBL/GenBank/DDBJ whole genome shotgun (WGS) entry which is preliminary data.</text>
</comment>
<keyword evidence="6" id="KW-1185">Reference proteome</keyword>
<dbReference type="InterPro" id="IPR051531">
    <property type="entry name" value="N-acetyltransferase"/>
</dbReference>
<organism evidence="5 6">
    <name type="scientific">Sporosarcina psychrophila</name>
    <name type="common">Bacillus psychrophilus</name>
    <dbReference type="NCBI Taxonomy" id="1476"/>
    <lineage>
        <taxon>Bacteria</taxon>
        <taxon>Bacillati</taxon>
        <taxon>Bacillota</taxon>
        <taxon>Bacilli</taxon>
        <taxon>Bacillales</taxon>
        <taxon>Caryophanaceae</taxon>
        <taxon>Sporosarcina</taxon>
    </lineage>
</organism>
<evidence type="ECO:0000313" key="6">
    <source>
        <dbReference type="Proteomes" id="UP001549104"/>
    </source>
</evidence>
<dbReference type="InterPro" id="IPR016181">
    <property type="entry name" value="Acyl_CoA_acyltransferase"/>
</dbReference>
<dbReference type="Proteomes" id="UP001549104">
    <property type="component" value="Unassembled WGS sequence"/>
</dbReference>
<proteinExistence type="inferred from homology"/>
<dbReference type="RefSeq" id="WP_354314782.1">
    <property type="nucleotide sequence ID" value="NZ_JBEPME010000009.1"/>
</dbReference>
<gene>
    <name evidence="5" type="ORF">ABIC55_004437</name>
</gene>
<comment type="similarity">
    <text evidence="3">Belongs to the acetyltransferase family. RimJ subfamily.</text>
</comment>
<keyword evidence="2 5" id="KW-0012">Acyltransferase</keyword>
<feature type="domain" description="N-acetyltransferase" evidence="4">
    <location>
        <begin position="3"/>
        <end position="170"/>
    </location>
</feature>
<dbReference type="PANTHER" id="PTHR43792:SF8">
    <property type="entry name" value="[RIBOSOMAL PROTEIN US5]-ALANINE N-ACETYLTRANSFERASE"/>
    <property type="match status" value="1"/>
</dbReference>
<sequence length="179" mass="20597">MDIYIEKLQDTDAEGLYKFELDNRAFFEEMVPTRGNDYYNLEVFKKRHEDLLEEQVQGGSYFYLIKDKDNSILGRINVVDIDKSQKTGHLGYRVGQAHTGKSIATKALKLLVETVTDIDIKQIKAKTTTNNIASQKVLEKNGFERTATDSGEFEMNGERLNFVYYILTIKVKSYLTSMK</sequence>
<dbReference type="InterPro" id="IPR000182">
    <property type="entry name" value="GNAT_dom"/>
</dbReference>
<dbReference type="EC" id="2.3.1.267" evidence="5"/>
<accession>A0ABV2KGY8</accession>
<dbReference type="GO" id="GO:0008999">
    <property type="term" value="F:protein-N-terminal-alanine acetyltransferase activity"/>
    <property type="evidence" value="ECO:0007669"/>
    <property type="project" value="UniProtKB-EC"/>
</dbReference>
<dbReference type="PROSITE" id="PS51186">
    <property type="entry name" value="GNAT"/>
    <property type="match status" value="1"/>
</dbReference>
<dbReference type="PANTHER" id="PTHR43792">
    <property type="entry name" value="GNAT FAMILY, PUTATIVE (AFU_ORTHOLOGUE AFUA_3G00765)-RELATED-RELATED"/>
    <property type="match status" value="1"/>
</dbReference>
<evidence type="ECO:0000256" key="1">
    <source>
        <dbReference type="ARBA" id="ARBA00022679"/>
    </source>
</evidence>
<name>A0ABV2KGY8_SPOPS</name>
<evidence type="ECO:0000313" key="5">
    <source>
        <dbReference type="EMBL" id="MET3659298.1"/>
    </source>
</evidence>
<dbReference type="EMBL" id="JBEPME010000009">
    <property type="protein sequence ID" value="MET3659298.1"/>
    <property type="molecule type" value="Genomic_DNA"/>
</dbReference>
<dbReference type="Gene3D" id="3.40.630.30">
    <property type="match status" value="1"/>
</dbReference>
<dbReference type="Pfam" id="PF13302">
    <property type="entry name" value="Acetyltransf_3"/>
    <property type="match status" value="1"/>
</dbReference>
<evidence type="ECO:0000256" key="3">
    <source>
        <dbReference type="ARBA" id="ARBA00038502"/>
    </source>
</evidence>
<evidence type="ECO:0000256" key="2">
    <source>
        <dbReference type="ARBA" id="ARBA00023315"/>
    </source>
</evidence>
<keyword evidence="1 5" id="KW-0808">Transferase</keyword>